<feature type="compositionally biased region" description="Low complexity" evidence="1">
    <location>
        <begin position="23"/>
        <end position="39"/>
    </location>
</feature>
<feature type="region of interest" description="Disordered" evidence="1">
    <location>
        <begin position="1"/>
        <end position="42"/>
    </location>
</feature>
<accession>A0AA39RIN2</accession>
<evidence type="ECO:0000313" key="3">
    <source>
        <dbReference type="Proteomes" id="UP001168877"/>
    </source>
</evidence>
<dbReference type="AlphaFoldDB" id="A0AA39RIN2"/>
<gene>
    <name evidence="2" type="ORF">LWI29_009450</name>
</gene>
<protein>
    <submittedName>
        <fullName evidence="2">Uncharacterized protein</fullName>
    </submittedName>
</protein>
<dbReference type="EMBL" id="JAUESC010000387">
    <property type="protein sequence ID" value="KAK0573524.1"/>
    <property type="molecule type" value="Genomic_DNA"/>
</dbReference>
<evidence type="ECO:0000256" key="1">
    <source>
        <dbReference type="SAM" id="MobiDB-lite"/>
    </source>
</evidence>
<comment type="caution">
    <text evidence="2">The sequence shown here is derived from an EMBL/GenBank/DDBJ whole genome shotgun (WGS) entry which is preliminary data.</text>
</comment>
<name>A0AA39RIN2_ACESA</name>
<evidence type="ECO:0000313" key="2">
    <source>
        <dbReference type="EMBL" id="KAK0573524.1"/>
    </source>
</evidence>
<organism evidence="2 3">
    <name type="scientific">Acer saccharum</name>
    <name type="common">Sugar maple</name>
    <dbReference type="NCBI Taxonomy" id="4024"/>
    <lineage>
        <taxon>Eukaryota</taxon>
        <taxon>Viridiplantae</taxon>
        <taxon>Streptophyta</taxon>
        <taxon>Embryophyta</taxon>
        <taxon>Tracheophyta</taxon>
        <taxon>Spermatophyta</taxon>
        <taxon>Magnoliopsida</taxon>
        <taxon>eudicotyledons</taxon>
        <taxon>Gunneridae</taxon>
        <taxon>Pentapetalae</taxon>
        <taxon>rosids</taxon>
        <taxon>malvids</taxon>
        <taxon>Sapindales</taxon>
        <taxon>Sapindaceae</taxon>
        <taxon>Hippocastanoideae</taxon>
        <taxon>Acereae</taxon>
        <taxon>Acer</taxon>
    </lineage>
</organism>
<dbReference type="Proteomes" id="UP001168877">
    <property type="component" value="Unassembled WGS sequence"/>
</dbReference>
<sequence length="85" mass="8937">MPDEYEDEDRHSTDNHPAPGSRPTSATGPSGTATPTPTTVVADISTLPRRRFRAGTIGGTRSCSATVSASRYCLRGTSCSSYSTI</sequence>
<proteinExistence type="predicted"/>
<reference evidence="2" key="2">
    <citation type="submission" date="2023-06" db="EMBL/GenBank/DDBJ databases">
        <authorList>
            <person name="Swenson N.G."/>
            <person name="Wegrzyn J.L."/>
            <person name="Mcevoy S.L."/>
        </authorList>
    </citation>
    <scope>NUCLEOTIDE SEQUENCE</scope>
    <source>
        <strain evidence="2">NS2018</strain>
        <tissue evidence="2">Leaf</tissue>
    </source>
</reference>
<keyword evidence="3" id="KW-1185">Reference proteome</keyword>
<reference evidence="2" key="1">
    <citation type="journal article" date="2022" name="Plant J.">
        <title>Strategies of tolerance reflected in two North American maple genomes.</title>
        <authorList>
            <person name="McEvoy S.L."/>
            <person name="Sezen U.U."/>
            <person name="Trouern-Trend A."/>
            <person name="McMahon S.M."/>
            <person name="Schaberg P.G."/>
            <person name="Yang J."/>
            <person name="Wegrzyn J.L."/>
            <person name="Swenson N.G."/>
        </authorList>
    </citation>
    <scope>NUCLEOTIDE SEQUENCE</scope>
    <source>
        <strain evidence="2">NS2018</strain>
    </source>
</reference>